<keyword evidence="3" id="KW-1185">Reference proteome</keyword>
<dbReference type="Gene3D" id="3.40.50.2300">
    <property type="match status" value="1"/>
</dbReference>
<protein>
    <submittedName>
        <fullName evidence="2">PTS sucrose transporter subunit IIABC</fullName>
    </submittedName>
</protein>
<dbReference type="SUPFAM" id="SSF52794">
    <property type="entry name" value="PTS system IIB component-like"/>
    <property type="match status" value="1"/>
</dbReference>
<keyword evidence="1" id="KW-0808">Transferase</keyword>
<reference evidence="3" key="1">
    <citation type="submission" date="2015-07" db="EMBL/GenBank/DDBJ databases">
        <title>Genome sequencing project for genomic taxonomy and phylogenomics of Bacillus-like bacteria.</title>
        <authorList>
            <person name="Liu B."/>
            <person name="Wang J."/>
            <person name="Zhu Y."/>
            <person name="Liu G."/>
            <person name="Chen Q."/>
            <person name="Chen Z."/>
            <person name="Lan J."/>
            <person name="Che J."/>
            <person name="Ge C."/>
            <person name="Shi H."/>
            <person name="Pan Z."/>
            <person name="Liu X."/>
        </authorList>
    </citation>
    <scope>NUCLEOTIDE SEQUENCE [LARGE SCALE GENOMIC DNA]</scope>
    <source>
        <strain evidence="3">FJAT-27997</strain>
    </source>
</reference>
<name>A0A0K9H0D7_9BACI</name>
<dbReference type="EMBL" id="LFZW01000001">
    <property type="protein sequence ID" value="KMY52315.1"/>
    <property type="molecule type" value="Genomic_DNA"/>
</dbReference>
<evidence type="ECO:0000313" key="2">
    <source>
        <dbReference type="EMBL" id="KMY52315.1"/>
    </source>
</evidence>
<proteinExistence type="predicted"/>
<dbReference type="Proteomes" id="UP000037146">
    <property type="component" value="Unassembled WGS sequence"/>
</dbReference>
<comment type="caution">
    <text evidence="2">The sequence shown here is derived from an EMBL/GenBank/DDBJ whole genome shotgun (WGS) entry which is preliminary data.</text>
</comment>
<sequence length="78" mass="8731">MAAQGIEEGLKKRKITNVKVKAGRIDDIERHKDDLAVLVSTMKIKQEYSFPVFNAVAFITGDEDGQEQIISEVVNILK</sequence>
<accession>A0A0K9H0D7</accession>
<evidence type="ECO:0000313" key="3">
    <source>
        <dbReference type="Proteomes" id="UP000037146"/>
    </source>
</evidence>
<dbReference type="InterPro" id="IPR036095">
    <property type="entry name" value="PTS_EIIB-like_sf"/>
</dbReference>
<organism evidence="2 3">
    <name type="scientific">Peribacillus loiseleuriae</name>
    <dbReference type="NCBI Taxonomy" id="1679170"/>
    <lineage>
        <taxon>Bacteria</taxon>
        <taxon>Bacillati</taxon>
        <taxon>Bacillota</taxon>
        <taxon>Bacilli</taxon>
        <taxon>Bacillales</taxon>
        <taxon>Bacillaceae</taxon>
        <taxon>Peribacillus</taxon>
    </lineage>
</organism>
<dbReference type="AlphaFoldDB" id="A0A0K9H0D7"/>
<gene>
    <name evidence="2" type="ORF">AC625_10980</name>
</gene>
<dbReference type="GO" id="GO:0009401">
    <property type="term" value="P:phosphoenolpyruvate-dependent sugar phosphotransferase system"/>
    <property type="evidence" value="ECO:0007669"/>
    <property type="project" value="InterPro"/>
</dbReference>
<dbReference type="PATRIC" id="fig|1679170.3.peg.2460"/>
<dbReference type="GO" id="GO:0008982">
    <property type="term" value="F:protein-N(PI)-phosphohistidine-sugar phosphotransferase activity"/>
    <property type="evidence" value="ECO:0007669"/>
    <property type="project" value="InterPro"/>
</dbReference>
<evidence type="ECO:0000256" key="1">
    <source>
        <dbReference type="ARBA" id="ARBA00022679"/>
    </source>
</evidence>